<dbReference type="InterPro" id="IPR025233">
    <property type="entry name" value="DUF4176"/>
</dbReference>
<dbReference type="EMBL" id="CP126446">
    <property type="protein sequence ID" value="WIF97746.1"/>
    <property type="molecule type" value="Genomic_DNA"/>
</dbReference>
<evidence type="ECO:0000313" key="2">
    <source>
        <dbReference type="EMBL" id="WIF97746.1"/>
    </source>
</evidence>
<keyword evidence="3" id="KW-1185">Reference proteome</keyword>
<feature type="region of interest" description="Disordered" evidence="1">
    <location>
        <begin position="86"/>
        <end position="107"/>
    </location>
</feature>
<dbReference type="RefSeq" id="WP_231417870.1">
    <property type="nucleotide sequence ID" value="NZ_CP126446.1"/>
</dbReference>
<accession>A0ABY8UVP5</accession>
<dbReference type="Pfam" id="PF13780">
    <property type="entry name" value="DUF4176"/>
    <property type="match status" value="1"/>
</dbReference>
<evidence type="ECO:0000313" key="3">
    <source>
        <dbReference type="Proteomes" id="UP001236652"/>
    </source>
</evidence>
<name>A0ABY8UVP5_9BACI</name>
<reference evidence="2 3" key="1">
    <citation type="submission" date="2023-05" db="EMBL/GenBank/DDBJ databases">
        <title>Comparative genomics reveals the evidence of polycyclic aromatic hydrocarbons degradation in moderately halophilic genus Pontibacillus.</title>
        <authorList>
            <person name="Yang H."/>
            <person name="Qian Z."/>
        </authorList>
    </citation>
    <scope>NUCLEOTIDE SEQUENCE [LARGE SCALE GENOMIC DNA]</scope>
    <source>
        <strain evidence="3">HN14</strain>
    </source>
</reference>
<gene>
    <name evidence="2" type="ORF">QNI29_18785</name>
</gene>
<protein>
    <submittedName>
        <fullName evidence="2">DUF4176 domain-containing protein</fullName>
    </submittedName>
</protein>
<sequence length="107" mass="12194">MHEEILPIGSIVKLEGGNKKLMIYGRKQRMKNSGEVFDYLGCPYPEGYISLEYSFVFNHVQIKEIVFRGLINGEEEEFVSNVLSQVEDEGSSEPVPKKKGFSEKSFI</sequence>
<evidence type="ECO:0000256" key="1">
    <source>
        <dbReference type="SAM" id="MobiDB-lite"/>
    </source>
</evidence>
<organism evidence="2 3">
    <name type="scientific">Pontibacillus chungwhensis</name>
    <dbReference type="NCBI Taxonomy" id="265426"/>
    <lineage>
        <taxon>Bacteria</taxon>
        <taxon>Bacillati</taxon>
        <taxon>Bacillota</taxon>
        <taxon>Bacilli</taxon>
        <taxon>Bacillales</taxon>
        <taxon>Bacillaceae</taxon>
        <taxon>Pontibacillus</taxon>
    </lineage>
</organism>
<dbReference type="Proteomes" id="UP001236652">
    <property type="component" value="Chromosome"/>
</dbReference>
<proteinExistence type="predicted"/>